<keyword evidence="3" id="KW-0539">Nucleus</keyword>
<dbReference type="Pfam" id="PF07052">
    <property type="entry name" value="Hep_59"/>
    <property type="match status" value="1"/>
</dbReference>
<reference evidence="6" key="1">
    <citation type="submission" date="2024-02" db="UniProtKB">
        <authorList>
            <consortium name="WormBaseParasite"/>
        </authorList>
    </citation>
    <scope>IDENTIFICATION</scope>
</reference>
<dbReference type="PANTHER" id="PTHR13486">
    <property type="entry name" value="TELOMERE LENGTH AND SILENCING PROTEIN 1 TLS1 FAMILY MEMBER"/>
    <property type="match status" value="1"/>
</dbReference>
<organism evidence="5 6">
    <name type="scientific">Mesorhabditis belari</name>
    <dbReference type="NCBI Taxonomy" id="2138241"/>
    <lineage>
        <taxon>Eukaryota</taxon>
        <taxon>Metazoa</taxon>
        <taxon>Ecdysozoa</taxon>
        <taxon>Nematoda</taxon>
        <taxon>Chromadorea</taxon>
        <taxon>Rhabditida</taxon>
        <taxon>Rhabditina</taxon>
        <taxon>Rhabditomorpha</taxon>
        <taxon>Rhabditoidea</taxon>
        <taxon>Rhabditidae</taxon>
        <taxon>Mesorhabditinae</taxon>
        <taxon>Mesorhabditis</taxon>
    </lineage>
</organism>
<evidence type="ECO:0000256" key="2">
    <source>
        <dbReference type="ARBA" id="ARBA00007643"/>
    </source>
</evidence>
<proteinExistence type="inferred from homology"/>
<dbReference type="PANTHER" id="PTHR13486:SF2">
    <property type="entry name" value="SPLICING FACTOR C9ORF78"/>
    <property type="match status" value="1"/>
</dbReference>
<dbReference type="GO" id="GO:0000398">
    <property type="term" value="P:mRNA splicing, via spliceosome"/>
    <property type="evidence" value="ECO:0007669"/>
    <property type="project" value="TreeGrafter"/>
</dbReference>
<dbReference type="Proteomes" id="UP000887575">
    <property type="component" value="Unassembled WGS sequence"/>
</dbReference>
<comment type="subcellular location">
    <subcellularLocation>
        <location evidence="1">Nucleus</location>
    </subcellularLocation>
</comment>
<accession>A0AAF3F5K4</accession>
<name>A0AAF3F5K4_9BILA</name>
<sequence length="231" mass="25757">MSLFNKPKKKVQQQIRRKHDDDDDDEGASSAKLEDIKDIQKARERKNGLNEIECAIGKERAKQLTSGEEVQMAGGGIVMTQQQKAKLEAKDIEKGMKDQFEKESLLRDEHEELRKFIESGLNSGEKMDTSAGQSTGPPKLVDSVLARAASKVAKFRSAETGELLSNQMLAGIPEVDLGINARITNILETEKKKKQLLDEAIIKGRTKENPIVKTDVEEAAAKRKRFSTDEH</sequence>
<dbReference type="GO" id="GO:0005681">
    <property type="term" value="C:spliceosomal complex"/>
    <property type="evidence" value="ECO:0007669"/>
    <property type="project" value="TreeGrafter"/>
</dbReference>
<feature type="region of interest" description="Disordered" evidence="4">
    <location>
        <begin position="120"/>
        <end position="139"/>
    </location>
</feature>
<evidence type="ECO:0000313" key="6">
    <source>
        <dbReference type="WBParaSite" id="MBELARI_LOCUS21912"/>
    </source>
</evidence>
<evidence type="ECO:0000256" key="1">
    <source>
        <dbReference type="ARBA" id="ARBA00004123"/>
    </source>
</evidence>
<protein>
    <submittedName>
        <fullName evidence="6">Uncharacterized protein</fullName>
    </submittedName>
</protein>
<feature type="compositionally biased region" description="Basic and acidic residues" evidence="4">
    <location>
        <begin position="32"/>
        <end position="44"/>
    </location>
</feature>
<evidence type="ECO:0000313" key="5">
    <source>
        <dbReference type="Proteomes" id="UP000887575"/>
    </source>
</evidence>
<dbReference type="AlphaFoldDB" id="A0AAF3F5K4"/>
<feature type="region of interest" description="Disordered" evidence="4">
    <location>
        <begin position="1"/>
        <end position="44"/>
    </location>
</feature>
<comment type="similarity">
    <text evidence="2">Belongs to the TLS1 family.</text>
</comment>
<dbReference type="InterPro" id="IPR010756">
    <property type="entry name" value="Tls1-like"/>
</dbReference>
<evidence type="ECO:0000256" key="4">
    <source>
        <dbReference type="SAM" id="MobiDB-lite"/>
    </source>
</evidence>
<feature type="compositionally biased region" description="Basic residues" evidence="4">
    <location>
        <begin position="1"/>
        <end position="17"/>
    </location>
</feature>
<dbReference type="WBParaSite" id="MBELARI_LOCUS21912">
    <property type="protein sequence ID" value="MBELARI_LOCUS21912"/>
    <property type="gene ID" value="MBELARI_LOCUS21912"/>
</dbReference>
<evidence type="ECO:0000256" key="3">
    <source>
        <dbReference type="ARBA" id="ARBA00023242"/>
    </source>
</evidence>
<keyword evidence="5" id="KW-1185">Reference proteome</keyword>